<comment type="caution">
    <text evidence="3">The sequence shown here is derived from an EMBL/GenBank/DDBJ whole genome shotgun (WGS) entry which is preliminary data.</text>
</comment>
<evidence type="ECO:0000313" key="4">
    <source>
        <dbReference type="Proteomes" id="UP001189429"/>
    </source>
</evidence>
<accession>A0ABN9TT83</accession>
<dbReference type="InterPro" id="IPR044244">
    <property type="entry name" value="TTC27/Emw1"/>
</dbReference>
<dbReference type="PANTHER" id="PTHR16193">
    <property type="entry name" value="TETRATRICOPEPTIDE REPEAT PROTEIN 27"/>
    <property type="match status" value="1"/>
</dbReference>
<keyword evidence="4" id="KW-1185">Reference proteome</keyword>
<organism evidence="3 4">
    <name type="scientific">Prorocentrum cordatum</name>
    <dbReference type="NCBI Taxonomy" id="2364126"/>
    <lineage>
        <taxon>Eukaryota</taxon>
        <taxon>Sar</taxon>
        <taxon>Alveolata</taxon>
        <taxon>Dinophyceae</taxon>
        <taxon>Prorocentrales</taxon>
        <taxon>Prorocentraceae</taxon>
        <taxon>Prorocentrum</taxon>
    </lineage>
</organism>
<proteinExistence type="predicted"/>
<dbReference type="Proteomes" id="UP001189429">
    <property type="component" value="Unassembled WGS sequence"/>
</dbReference>
<evidence type="ECO:0000313" key="3">
    <source>
        <dbReference type="EMBL" id="CAK0849391.1"/>
    </source>
</evidence>
<dbReference type="EMBL" id="CAUYUJ010015056">
    <property type="protein sequence ID" value="CAK0849391.1"/>
    <property type="molecule type" value="Genomic_DNA"/>
</dbReference>
<sequence length="235" mass="26197">MARGSSAAPGAALLPTCTRSKNAWRMWESFLGICMQLRDVQGCVQAMRRLVDLDQAGRIQERILGLLTSVVVGDVDGLYDSRTGGAFAKMLTDFLRHLTSKISSQPCYWRFLAELQDAHGNPADAVDSRLKQVRAAQAKMWEERDPALFATQLEDFKECLLLIDKGLAEPCPPELARHLHPFAYCTREVRQRLTARRDSGDWRAAWAPALESIAALADRLEARVSIPEGKGTEEE</sequence>
<name>A0ABN9TT83_9DINO</name>
<dbReference type="PANTHER" id="PTHR16193:SF0">
    <property type="entry name" value="TETRATRICOPEPTIDE REPEAT PROTEIN 27"/>
    <property type="match status" value="1"/>
</dbReference>
<keyword evidence="1" id="KW-0677">Repeat</keyword>
<protein>
    <submittedName>
        <fullName evidence="3">Uncharacterized protein</fullName>
    </submittedName>
</protein>
<reference evidence="3" key="1">
    <citation type="submission" date="2023-10" db="EMBL/GenBank/DDBJ databases">
        <authorList>
            <person name="Chen Y."/>
            <person name="Shah S."/>
            <person name="Dougan E. K."/>
            <person name="Thang M."/>
            <person name="Chan C."/>
        </authorList>
    </citation>
    <scope>NUCLEOTIDE SEQUENCE [LARGE SCALE GENOMIC DNA]</scope>
</reference>
<evidence type="ECO:0000256" key="2">
    <source>
        <dbReference type="ARBA" id="ARBA00022803"/>
    </source>
</evidence>
<keyword evidence="2" id="KW-0802">TPR repeat</keyword>
<evidence type="ECO:0000256" key="1">
    <source>
        <dbReference type="ARBA" id="ARBA00022737"/>
    </source>
</evidence>
<gene>
    <name evidence="3" type="ORF">PCOR1329_LOCUS42086</name>
</gene>